<dbReference type="AlphaFoldDB" id="A0A645BN68"/>
<keyword evidence="2" id="KW-0689">Ribosomal protein</keyword>
<keyword evidence="2" id="KW-0687">Ribonucleoprotein</keyword>
<accession>A0A645BN68</accession>
<dbReference type="GO" id="GO:0103039">
    <property type="term" value="F:protein methylthiotransferase activity"/>
    <property type="evidence" value="ECO:0007669"/>
    <property type="project" value="UniProtKB-EC"/>
</dbReference>
<dbReference type="EC" id="2.8.4.4" evidence="2"/>
<comment type="caution">
    <text evidence="2">The sequence shown here is derived from an EMBL/GenBank/DDBJ whole genome shotgun (WGS) entry which is preliminary data.</text>
</comment>
<evidence type="ECO:0000313" key="2">
    <source>
        <dbReference type="EMBL" id="MPM66930.1"/>
    </source>
</evidence>
<dbReference type="GO" id="GO:0035599">
    <property type="term" value="F:aspartic acid methylthiotransferase activity"/>
    <property type="evidence" value="ECO:0007669"/>
    <property type="project" value="TreeGrafter"/>
</dbReference>
<keyword evidence="2" id="KW-0808">Transferase</keyword>
<dbReference type="Gene3D" id="2.40.50.140">
    <property type="entry name" value="Nucleic acid-binding proteins"/>
    <property type="match status" value="1"/>
</dbReference>
<evidence type="ECO:0000259" key="1">
    <source>
        <dbReference type="PROSITE" id="PS50926"/>
    </source>
</evidence>
<dbReference type="Pfam" id="PF18693">
    <property type="entry name" value="TRAM_2"/>
    <property type="match status" value="1"/>
</dbReference>
<organism evidence="2">
    <name type="scientific">bioreactor metagenome</name>
    <dbReference type="NCBI Taxonomy" id="1076179"/>
    <lineage>
        <taxon>unclassified sequences</taxon>
        <taxon>metagenomes</taxon>
        <taxon>ecological metagenomes</taxon>
    </lineage>
</organism>
<proteinExistence type="predicted"/>
<dbReference type="PANTHER" id="PTHR43837">
    <property type="entry name" value="RIBOSOMAL PROTEIN S12 METHYLTHIOTRANSFERASE RIMO"/>
    <property type="match status" value="1"/>
</dbReference>
<dbReference type="PROSITE" id="PS50926">
    <property type="entry name" value="TRAM"/>
    <property type="match status" value="1"/>
</dbReference>
<reference evidence="2" key="1">
    <citation type="submission" date="2019-08" db="EMBL/GenBank/DDBJ databases">
        <authorList>
            <person name="Kucharzyk K."/>
            <person name="Murdoch R.W."/>
            <person name="Higgins S."/>
            <person name="Loffler F."/>
        </authorList>
    </citation>
    <scope>NUCLEOTIDE SEQUENCE</scope>
</reference>
<name>A0A645BN68_9ZZZZ</name>
<dbReference type="PANTHER" id="PTHR43837:SF1">
    <property type="entry name" value="RIBOSOMAL PROTEIN US12 METHYLTHIOTRANSFERASE RIMO"/>
    <property type="match status" value="1"/>
</dbReference>
<protein>
    <submittedName>
        <fullName evidence="2">Ribosomal protein S12 methylthiotransferase RimO</fullName>
        <ecNumber evidence="2">2.8.4.4</ecNumber>
    </submittedName>
</protein>
<sequence length="84" mass="9112">MSAQQPISRARNERRVGQVVDVLIEGTKDGRAFGRSYAEAPDVDGKFDLEHAGSLAVGSYVPVRLIRAEEYDMIGELASSDSSI</sequence>
<dbReference type="InterPro" id="IPR012340">
    <property type="entry name" value="NA-bd_OB-fold"/>
</dbReference>
<dbReference type="GO" id="GO:0005840">
    <property type="term" value="C:ribosome"/>
    <property type="evidence" value="ECO:0007669"/>
    <property type="project" value="UniProtKB-KW"/>
</dbReference>
<dbReference type="GO" id="GO:0051539">
    <property type="term" value="F:4 iron, 4 sulfur cluster binding"/>
    <property type="evidence" value="ECO:0007669"/>
    <property type="project" value="InterPro"/>
</dbReference>
<feature type="domain" description="TRAM" evidence="1">
    <location>
        <begin position="13"/>
        <end position="79"/>
    </location>
</feature>
<dbReference type="EMBL" id="VSSQ01021381">
    <property type="protein sequence ID" value="MPM66930.1"/>
    <property type="molecule type" value="Genomic_DNA"/>
</dbReference>
<dbReference type="InterPro" id="IPR002792">
    <property type="entry name" value="TRAM_dom"/>
</dbReference>
<gene>
    <name evidence="2" type="primary">rimO_39</name>
    <name evidence="2" type="ORF">SDC9_113844</name>
</gene>
<dbReference type="GO" id="GO:0005829">
    <property type="term" value="C:cytosol"/>
    <property type="evidence" value="ECO:0007669"/>
    <property type="project" value="TreeGrafter"/>
</dbReference>
<dbReference type="InterPro" id="IPR005840">
    <property type="entry name" value="Ribosomal_uS12_MeSTrfase_RimO"/>
</dbReference>